<accession>A0A162K6M7</accession>
<evidence type="ECO:0000313" key="3">
    <source>
        <dbReference type="EMBL" id="OAA78642.1"/>
    </source>
</evidence>
<name>A0A162K6M7_CORDF</name>
<evidence type="ECO:0000256" key="1">
    <source>
        <dbReference type="SAM" id="MobiDB-lite"/>
    </source>
</evidence>
<gene>
    <name evidence="3" type="ORF">LEL_05465</name>
</gene>
<feature type="signal peptide" evidence="2">
    <location>
        <begin position="1"/>
        <end position="18"/>
    </location>
</feature>
<keyword evidence="4" id="KW-1185">Reference proteome</keyword>
<feature type="compositionally biased region" description="Low complexity" evidence="1">
    <location>
        <begin position="140"/>
        <end position="154"/>
    </location>
</feature>
<feature type="region of interest" description="Disordered" evidence="1">
    <location>
        <begin position="68"/>
        <end position="87"/>
    </location>
</feature>
<evidence type="ECO:0000256" key="2">
    <source>
        <dbReference type="SAM" id="SignalP"/>
    </source>
</evidence>
<feature type="region of interest" description="Disordered" evidence="1">
    <location>
        <begin position="129"/>
        <end position="203"/>
    </location>
</feature>
<dbReference type="EMBL" id="AZHF01000003">
    <property type="protein sequence ID" value="OAA78642.1"/>
    <property type="molecule type" value="Genomic_DNA"/>
</dbReference>
<comment type="caution">
    <text evidence="3">The sequence shown here is derived from an EMBL/GenBank/DDBJ whole genome shotgun (WGS) entry which is preliminary data.</text>
</comment>
<dbReference type="AlphaFoldDB" id="A0A162K6M7"/>
<proteinExistence type="predicted"/>
<organism evidence="3 4">
    <name type="scientific">Akanthomyces lecanii RCEF 1005</name>
    <dbReference type="NCBI Taxonomy" id="1081108"/>
    <lineage>
        <taxon>Eukaryota</taxon>
        <taxon>Fungi</taxon>
        <taxon>Dikarya</taxon>
        <taxon>Ascomycota</taxon>
        <taxon>Pezizomycotina</taxon>
        <taxon>Sordariomycetes</taxon>
        <taxon>Hypocreomycetidae</taxon>
        <taxon>Hypocreales</taxon>
        <taxon>Cordycipitaceae</taxon>
        <taxon>Akanthomyces</taxon>
        <taxon>Cordyceps confragosa</taxon>
    </lineage>
</organism>
<sequence>MKFTTTTVFVSLLAGALAAPLSEAVSSEKRDVMASRAAAAVPDVYTLKTRADDAAVNAVDAADDEECMDDDKGAVAKRDPKKKAANGAAAKGAAAKGADAKGAAAKGAAAKGAARERCCRQGCFAAKGAAAKGKKGGKKGAAAADKGAANNGAAKADKGAAADANKGAADAKKGADANAGVAADPNGPINTGTGDVPSALPPA</sequence>
<keyword evidence="2" id="KW-0732">Signal</keyword>
<reference evidence="3 4" key="1">
    <citation type="journal article" date="2016" name="Genome Biol. Evol.">
        <title>Divergent and convergent evolution of fungal pathogenicity.</title>
        <authorList>
            <person name="Shang Y."/>
            <person name="Xiao G."/>
            <person name="Zheng P."/>
            <person name="Cen K."/>
            <person name="Zhan S."/>
            <person name="Wang C."/>
        </authorList>
    </citation>
    <scope>NUCLEOTIDE SEQUENCE [LARGE SCALE GENOMIC DNA]</scope>
    <source>
        <strain evidence="3 4">RCEF 1005</strain>
    </source>
</reference>
<feature type="chain" id="PRO_5007836821" evidence="2">
    <location>
        <begin position="19"/>
        <end position="203"/>
    </location>
</feature>
<protein>
    <submittedName>
        <fullName evidence="3">Uncharacterized protein</fullName>
    </submittedName>
</protein>
<evidence type="ECO:0000313" key="4">
    <source>
        <dbReference type="Proteomes" id="UP000076881"/>
    </source>
</evidence>
<dbReference type="Proteomes" id="UP000076881">
    <property type="component" value="Unassembled WGS sequence"/>
</dbReference>